<dbReference type="Pfam" id="PF01832">
    <property type="entry name" value="Glucosaminidase"/>
    <property type="match status" value="1"/>
</dbReference>
<evidence type="ECO:0000256" key="1">
    <source>
        <dbReference type="ARBA" id="ARBA00007074"/>
    </source>
</evidence>
<reference evidence="8" key="1">
    <citation type="journal article" date="2019" name="Int. J. Syst. Evol. Microbiol.">
        <title>The Global Catalogue of Microorganisms (GCM) 10K type strain sequencing project: providing services to taxonomists for standard genome sequencing and annotation.</title>
        <authorList>
            <consortium name="The Broad Institute Genomics Platform"/>
            <consortium name="The Broad Institute Genome Sequencing Center for Infectious Disease"/>
            <person name="Wu L."/>
            <person name="Ma J."/>
        </authorList>
    </citation>
    <scope>NUCLEOTIDE SEQUENCE [LARGE SCALE GENOMIC DNA]</scope>
    <source>
        <strain evidence="8">CCM 9110</strain>
    </source>
</reference>
<dbReference type="InterPro" id="IPR002901">
    <property type="entry name" value="MGlyc_endo_b_GlcNAc-like_dom"/>
</dbReference>
<name>A0ABW4BIB4_9LACO</name>
<dbReference type="Proteomes" id="UP001597199">
    <property type="component" value="Unassembled WGS sequence"/>
</dbReference>
<keyword evidence="4" id="KW-0378">Hydrolase</keyword>
<keyword evidence="3" id="KW-0645">Protease</keyword>
<dbReference type="PANTHER" id="PTHR47053">
    <property type="entry name" value="MUREIN DD-ENDOPEPTIDASE MEPH-RELATED"/>
    <property type="match status" value="1"/>
</dbReference>
<evidence type="ECO:0000313" key="8">
    <source>
        <dbReference type="Proteomes" id="UP001597199"/>
    </source>
</evidence>
<evidence type="ECO:0000259" key="6">
    <source>
        <dbReference type="PROSITE" id="PS51935"/>
    </source>
</evidence>
<accession>A0ABW4BIB4</accession>
<comment type="similarity">
    <text evidence="1">Belongs to the peptidase C40 family.</text>
</comment>
<dbReference type="InterPro" id="IPR038765">
    <property type="entry name" value="Papain-like_cys_pep_sf"/>
</dbReference>
<evidence type="ECO:0000256" key="4">
    <source>
        <dbReference type="ARBA" id="ARBA00022801"/>
    </source>
</evidence>
<dbReference type="RefSeq" id="WP_308439946.1">
    <property type="nucleotide sequence ID" value="NZ_BOLV01000022.1"/>
</dbReference>
<dbReference type="EMBL" id="JBHTOA010000059">
    <property type="protein sequence ID" value="MFD1400229.1"/>
    <property type="molecule type" value="Genomic_DNA"/>
</dbReference>
<keyword evidence="5" id="KW-0788">Thiol protease</keyword>
<dbReference type="SUPFAM" id="SSF54001">
    <property type="entry name" value="Cysteine proteinases"/>
    <property type="match status" value="1"/>
</dbReference>
<gene>
    <name evidence="7" type="ORF">ACFQ41_13125</name>
</gene>
<organism evidence="7 8">
    <name type="scientific">Lacticaseibacillus suilingensis</name>
    <dbReference type="NCBI Taxonomy" id="2799577"/>
    <lineage>
        <taxon>Bacteria</taxon>
        <taxon>Bacillati</taxon>
        <taxon>Bacillota</taxon>
        <taxon>Bacilli</taxon>
        <taxon>Lactobacillales</taxon>
        <taxon>Lactobacillaceae</taxon>
        <taxon>Lacticaseibacillus</taxon>
    </lineage>
</organism>
<comment type="similarity">
    <text evidence="2">Belongs to the glycosyl hydrolase 73 family.</text>
</comment>
<keyword evidence="8" id="KW-1185">Reference proteome</keyword>
<evidence type="ECO:0000313" key="7">
    <source>
        <dbReference type="EMBL" id="MFD1400229.1"/>
    </source>
</evidence>
<dbReference type="PANTHER" id="PTHR47053:SF1">
    <property type="entry name" value="MUREIN DD-ENDOPEPTIDASE MEPH-RELATED"/>
    <property type="match status" value="1"/>
</dbReference>
<dbReference type="InterPro" id="IPR000064">
    <property type="entry name" value="NLP_P60_dom"/>
</dbReference>
<dbReference type="PROSITE" id="PS51935">
    <property type="entry name" value="NLPC_P60"/>
    <property type="match status" value="1"/>
</dbReference>
<feature type="domain" description="NlpC/P60" evidence="6">
    <location>
        <begin position="229"/>
        <end position="355"/>
    </location>
</feature>
<protein>
    <submittedName>
        <fullName evidence="7">NlpC/P60 family protein</fullName>
    </submittedName>
</protein>
<evidence type="ECO:0000256" key="2">
    <source>
        <dbReference type="ARBA" id="ARBA00010266"/>
    </source>
</evidence>
<evidence type="ECO:0000256" key="5">
    <source>
        <dbReference type="ARBA" id="ARBA00022807"/>
    </source>
</evidence>
<dbReference type="Pfam" id="PF00877">
    <property type="entry name" value="NLPC_P60"/>
    <property type="match status" value="1"/>
</dbReference>
<evidence type="ECO:0000256" key="3">
    <source>
        <dbReference type="ARBA" id="ARBA00022670"/>
    </source>
</evidence>
<proteinExistence type="inferred from homology"/>
<comment type="caution">
    <text evidence="7">The sequence shown here is derived from an EMBL/GenBank/DDBJ whole genome shotgun (WGS) entry which is preliminary data.</text>
</comment>
<dbReference type="Gene3D" id="3.90.1720.10">
    <property type="entry name" value="endopeptidase domain like (from Nostoc punctiforme)"/>
    <property type="match status" value="1"/>
</dbReference>
<sequence>MEQATAMRRVWIGWSRRKWLVPLALAASVLFLGLTLMLGVLTSVDAYLGQEESNVSADAGSGGLLTNMVFNAAVFHAAWVKNYGRGVLADKEQYTIAAAQKAGVNPAIFAAIMANESGWGTSHAVRYDNNPSGQMRGSHVMHFNSLEKGIDVTAETLHNLVVVRGLSTLPALQTAYAPIGADNDPTNMNSGWIANVVSIAKMFMTKEDAKSLFEGKGSNANVSIMGDKMSYFDKVYSAAKAQLGKPYIFGANVSGANPPGFDCSGLTQWAMRKAGISLPRTAQQQYDATKRISKSEVKAGDLIFFQGTYAGPRITHVAIVLSSTQMINAAGKDVNIATYTSSYWQSHFAGFGRIK</sequence>
<dbReference type="InterPro" id="IPR051202">
    <property type="entry name" value="Peptidase_C40"/>
</dbReference>
<dbReference type="Gene3D" id="1.10.530.10">
    <property type="match status" value="1"/>
</dbReference>